<sequence>ALAIVPSAYSSASIVSEAVTSNIAKDYFMAIVDVNSNNPSQSQFRIVNKNGATGLYSNPQATGNLTNSAGTATLMNINNSSNPNYTHIEIVNANTLRIYWQVRFEDNYKYQQDGSLFASVINNNIYTAAFREYLPGQWNSSTGSATIERSLRNRMPWGVNVQIPQVEIGEPTIISDTDFSINWGTTAYGLQKAEGYMWTQNQPLQVNKLSPTPTGLITLSTTEPNTNIRPVPNSNVNAYFRTGLASKLGTHTYRLTSATEVTDVINTKMYAEDTACNYTVDSGNALNLTGRWMLTTFGNVFAPNFSFTVNQANVAPSIYSYVNTYSYLSTYIASTLQKPITTGARQSKTSFTLEDYNDWNGKVPKTDNSTNWYDYLYKVVGSNAQIKPTSSASINTGTTTSSFLAQFGAGYTGHVVTAGNFTIQSNAICNTQTIFFINGNLSITPDFTIQNAGTTKNGCMFIVKGNVTIQNGASLGYYDRIDGFYIVNGTFATLTDRDYTGTVYDGLYIKGSVIATNTSFQRTFHLLKNISYPAEIIEYDPRFSNIFENALAIKEYSIREKGYIERTNR</sequence>
<dbReference type="Proteomes" id="UP000034852">
    <property type="component" value="Unassembled WGS sequence"/>
</dbReference>
<gene>
    <name evidence="1" type="ORF">US52_C0027G0009</name>
</gene>
<accession>A0A0G0HA01</accession>
<evidence type="ECO:0000313" key="1">
    <source>
        <dbReference type="EMBL" id="KKQ35365.1"/>
    </source>
</evidence>
<proteinExistence type="predicted"/>
<protein>
    <submittedName>
        <fullName evidence="1">Uncharacterized protein</fullName>
    </submittedName>
</protein>
<dbReference type="AlphaFoldDB" id="A0A0G0HA01"/>
<organism evidence="1 2">
    <name type="scientific">candidate division WS6 bacterium GW2011_GWA2_37_6</name>
    <dbReference type="NCBI Taxonomy" id="1619087"/>
    <lineage>
        <taxon>Bacteria</taxon>
        <taxon>Candidatus Dojkabacteria</taxon>
    </lineage>
</organism>
<dbReference type="EMBL" id="LBTH01000027">
    <property type="protein sequence ID" value="KKQ35365.1"/>
    <property type="molecule type" value="Genomic_DNA"/>
</dbReference>
<reference evidence="1 2" key="1">
    <citation type="journal article" date="2015" name="Nature">
        <title>rRNA introns, odd ribosomes, and small enigmatic genomes across a large radiation of phyla.</title>
        <authorList>
            <person name="Brown C.T."/>
            <person name="Hug L.A."/>
            <person name="Thomas B.C."/>
            <person name="Sharon I."/>
            <person name="Castelle C.J."/>
            <person name="Singh A."/>
            <person name="Wilkins M.J."/>
            <person name="Williams K.H."/>
            <person name="Banfield J.F."/>
        </authorList>
    </citation>
    <scope>NUCLEOTIDE SEQUENCE [LARGE SCALE GENOMIC DNA]</scope>
</reference>
<feature type="non-terminal residue" evidence="1">
    <location>
        <position position="1"/>
    </location>
</feature>
<name>A0A0G0HA01_9BACT</name>
<comment type="caution">
    <text evidence="1">The sequence shown here is derived from an EMBL/GenBank/DDBJ whole genome shotgun (WGS) entry which is preliminary data.</text>
</comment>
<evidence type="ECO:0000313" key="2">
    <source>
        <dbReference type="Proteomes" id="UP000034852"/>
    </source>
</evidence>